<dbReference type="EMBL" id="AZJI01000001">
    <property type="protein sequence ID" value="ETD24803.1"/>
    <property type="molecule type" value="Genomic_DNA"/>
</dbReference>
<feature type="transmembrane region" description="Helical" evidence="10">
    <location>
        <begin position="121"/>
        <end position="141"/>
    </location>
</feature>
<evidence type="ECO:0000256" key="7">
    <source>
        <dbReference type="ARBA" id="ARBA00023136"/>
    </source>
</evidence>
<accession>V8CBL0</accession>
<evidence type="ECO:0000256" key="11">
    <source>
        <dbReference type="PIRNR" id="PIRNR002869"/>
    </source>
</evidence>
<dbReference type="Pfam" id="PF03023">
    <property type="entry name" value="MurJ"/>
    <property type="match status" value="1"/>
</dbReference>
<dbReference type="CDD" id="cd13123">
    <property type="entry name" value="MATE_MurJ_like"/>
    <property type="match status" value="1"/>
</dbReference>
<comment type="function">
    <text evidence="8 10 11">Involved in peptidoglycan biosynthesis. Transports lipid-linked peptidoglycan precursors from the inner to the outer leaflet of the cytoplasmic membrane.</text>
</comment>
<organism evidence="12 13">
    <name type="scientific">Helicobacter macacae MIT 99-5501</name>
    <dbReference type="NCBI Taxonomy" id="1357400"/>
    <lineage>
        <taxon>Bacteria</taxon>
        <taxon>Pseudomonadati</taxon>
        <taxon>Campylobacterota</taxon>
        <taxon>Epsilonproteobacteria</taxon>
        <taxon>Campylobacterales</taxon>
        <taxon>Helicobacteraceae</taxon>
        <taxon>Helicobacter</taxon>
    </lineage>
</organism>
<feature type="transmembrane region" description="Helical" evidence="10">
    <location>
        <begin position="392"/>
        <end position="413"/>
    </location>
</feature>
<dbReference type="AlphaFoldDB" id="V8CBL0"/>
<keyword evidence="3 10" id="KW-0812">Transmembrane</keyword>
<feature type="transmembrane region" description="Helical" evidence="10">
    <location>
        <begin position="78"/>
        <end position="101"/>
    </location>
</feature>
<keyword evidence="6 10" id="KW-1133">Transmembrane helix</keyword>
<dbReference type="PRINTS" id="PR01806">
    <property type="entry name" value="VIRFACTRMVIN"/>
</dbReference>
<dbReference type="PATRIC" id="fig|1357400.3.peg.204"/>
<feature type="transmembrane region" description="Helical" evidence="10">
    <location>
        <begin position="310"/>
        <end position="329"/>
    </location>
</feature>
<protein>
    <recommendedName>
        <fullName evidence="10">Probable lipid II flippase MurJ</fullName>
    </recommendedName>
</protein>
<evidence type="ECO:0000256" key="5">
    <source>
        <dbReference type="ARBA" id="ARBA00022984"/>
    </source>
</evidence>
<evidence type="ECO:0000256" key="1">
    <source>
        <dbReference type="ARBA" id="ARBA00004651"/>
    </source>
</evidence>
<dbReference type="STRING" id="1357400.HMPREF2086_00137"/>
<comment type="similarity">
    <text evidence="9 10 11">Belongs to the MurJ/MviN family.</text>
</comment>
<evidence type="ECO:0000313" key="13">
    <source>
        <dbReference type="Proteomes" id="UP000018731"/>
    </source>
</evidence>
<dbReference type="GO" id="GO:0071555">
    <property type="term" value="P:cell wall organization"/>
    <property type="evidence" value="ECO:0007669"/>
    <property type="project" value="UniProtKB-UniRule"/>
</dbReference>
<feature type="transmembrane region" description="Helical" evidence="10">
    <location>
        <begin position="177"/>
        <end position="198"/>
    </location>
</feature>
<dbReference type="PANTHER" id="PTHR43486">
    <property type="entry name" value="LIPID II FLIPPASE MURJ-RELATED"/>
    <property type="match status" value="1"/>
</dbReference>
<feature type="transmembrane region" description="Helical" evidence="10">
    <location>
        <begin position="283"/>
        <end position="304"/>
    </location>
</feature>
<dbReference type="GO" id="GO:0009252">
    <property type="term" value="P:peptidoglycan biosynthetic process"/>
    <property type="evidence" value="ECO:0007669"/>
    <property type="project" value="UniProtKB-UniRule"/>
</dbReference>
<evidence type="ECO:0000256" key="9">
    <source>
        <dbReference type="ARBA" id="ARBA00061532"/>
    </source>
</evidence>
<evidence type="ECO:0000256" key="8">
    <source>
        <dbReference type="ARBA" id="ARBA00060041"/>
    </source>
</evidence>
<dbReference type="UniPathway" id="UPA00219"/>
<evidence type="ECO:0000313" key="12">
    <source>
        <dbReference type="EMBL" id="ETD24803.1"/>
    </source>
</evidence>
<keyword evidence="13" id="KW-1185">Reference proteome</keyword>
<feature type="transmembrane region" description="Helical" evidence="10">
    <location>
        <begin position="481"/>
        <end position="502"/>
    </location>
</feature>
<dbReference type="HOGENOM" id="CLU_006797_5_3_7"/>
<comment type="subcellular location">
    <subcellularLocation>
        <location evidence="1 10">Cell membrane</location>
        <topology evidence="1 10">Multi-pass membrane protein</topology>
    </subcellularLocation>
</comment>
<evidence type="ECO:0000256" key="6">
    <source>
        <dbReference type="ARBA" id="ARBA00022989"/>
    </source>
</evidence>
<evidence type="ECO:0000256" key="10">
    <source>
        <dbReference type="HAMAP-Rule" id="MF_02078"/>
    </source>
</evidence>
<comment type="caution">
    <text evidence="12">The sequence shown here is derived from an EMBL/GenBank/DDBJ whole genome shotgun (WGS) entry which is preliminary data.</text>
</comment>
<keyword evidence="10 11" id="KW-0961">Cell wall biogenesis/degradation</keyword>
<feature type="transmembrane region" description="Helical" evidence="10">
    <location>
        <begin position="420"/>
        <end position="440"/>
    </location>
</feature>
<dbReference type="OrthoDB" id="9786339at2"/>
<dbReference type="GO" id="GO:0015648">
    <property type="term" value="F:lipid-linked peptidoglycan transporter activity"/>
    <property type="evidence" value="ECO:0007669"/>
    <property type="project" value="UniProtKB-UniRule"/>
</dbReference>
<feature type="transmembrane region" description="Helical" evidence="10">
    <location>
        <begin position="446"/>
        <end position="469"/>
    </location>
</feature>
<proteinExistence type="inferred from homology"/>
<sequence length="510" mass="56077">MLKKAFLTNSSGILCSRIFGFLRDLSMANILGAGIYSDIFFVAFKFPNLFRRVFGEGAFTQSFLPNLIASSKKGAFSVLVLVIFSSILLFLSLFVVCFSSGVTRVLALGFDSSLIEIASPIVAIHFWYLLLVFWVTFFSALLQYKQHFWVSAYNTALLNIAMIVALFLAKGKDELEIVYFVSFGVLLGGVAQVGLHFYPLWKLGFCKVFVCGVLEIKKSFLGSNLSISTSKDKLECAKNEASKSSKVNEASKAKSLATKIKSELKAFFSQFLPAMLGSSTAQIASFIDTILASFLASGSISYLYYANRIFQLPLAIFAIAISTALFPMVAKSIKANQQDKALQSLKKSFWFLCFALIACAIGGIMLDKQIIWLLYEHGKFARADTLECALVFAGYMVGLVPFGLARIFSLYLYATMRQALAAKISAISLAVGVVFSLIFMQFWGAFGLALAGSLSGFVLFWLTIKAFGFAKFWGIIADSKLGALLVAFVSVEVVILWLWLAFVEIPQEIP</sequence>
<keyword evidence="7 10" id="KW-0472">Membrane</keyword>
<dbReference type="InterPro" id="IPR004268">
    <property type="entry name" value="MurJ"/>
</dbReference>
<reference evidence="12 13" key="1">
    <citation type="journal article" date="2014" name="Genome Announc.">
        <title>Draft genome sequences of six enterohepatic helicobacter species isolated from humans and one from rhesus macaques.</title>
        <authorList>
            <person name="Shen Z."/>
            <person name="Sheh A."/>
            <person name="Young S.K."/>
            <person name="Abouelliel A."/>
            <person name="Ward D.V."/>
            <person name="Earl A.M."/>
            <person name="Fox J.G."/>
        </authorList>
    </citation>
    <scope>NUCLEOTIDE SEQUENCE [LARGE SCALE GENOMIC DNA]</scope>
    <source>
        <strain evidence="12 13">MIT 99-5501</strain>
    </source>
</reference>
<feature type="transmembrane region" description="Helical" evidence="10">
    <location>
        <begin position="349"/>
        <end position="372"/>
    </location>
</feature>
<dbReference type="eggNOG" id="COG0728">
    <property type="taxonomic scope" value="Bacteria"/>
</dbReference>
<keyword evidence="4 10" id="KW-0133">Cell shape</keyword>
<keyword evidence="10 11" id="KW-0813">Transport</keyword>
<dbReference type="RefSeq" id="WP_023926805.1">
    <property type="nucleotide sequence ID" value="NZ_KI669454.1"/>
</dbReference>
<feature type="transmembrane region" description="Helical" evidence="10">
    <location>
        <begin position="148"/>
        <end position="171"/>
    </location>
</feature>
<dbReference type="HAMAP" id="MF_02078">
    <property type="entry name" value="MurJ_MviN"/>
    <property type="match status" value="1"/>
</dbReference>
<dbReference type="PIRSF" id="PIRSF002869">
    <property type="entry name" value="MviN"/>
    <property type="match status" value="1"/>
</dbReference>
<dbReference type="Proteomes" id="UP000018731">
    <property type="component" value="Unassembled WGS sequence"/>
</dbReference>
<name>V8CBL0_9HELI</name>
<keyword evidence="2 10" id="KW-1003">Cell membrane</keyword>
<dbReference type="PANTHER" id="PTHR43486:SF1">
    <property type="entry name" value="LIPID II FLIPPASE MURJ-RELATED"/>
    <property type="match status" value="1"/>
</dbReference>
<evidence type="ECO:0000256" key="2">
    <source>
        <dbReference type="ARBA" id="ARBA00022475"/>
    </source>
</evidence>
<dbReference type="GO" id="GO:0008360">
    <property type="term" value="P:regulation of cell shape"/>
    <property type="evidence" value="ECO:0007669"/>
    <property type="project" value="UniProtKB-UniRule"/>
</dbReference>
<feature type="transmembrane region" description="Helical" evidence="10">
    <location>
        <begin position="26"/>
        <end position="44"/>
    </location>
</feature>
<keyword evidence="5 10" id="KW-0573">Peptidoglycan synthesis</keyword>
<gene>
    <name evidence="10" type="primary">murJ</name>
    <name evidence="12" type="ORF">HMPREF2086_00137</name>
</gene>
<dbReference type="GO" id="GO:0005886">
    <property type="term" value="C:plasma membrane"/>
    <property type="evidence" value="ECO:0007669"/>
    <property type="project" value="UniProtKB-SubCell"/>
</dbReference>
<comment type="pathway">
    <text evidence="10">Cell wall biogenesis; peptidoglycan biosynthesis.</text>
</comment>
<evidence type="ECO:0000256" key="4">
    <source>
        <dbReference type="ARBA" id="ARBA00022960"/>
    </source>
</evidence>
<evidence type="ECO:0000256" key="3">
    <source>
        <dbReference type="ARBA" id="ARBA00022692"/>
    </source>
</evidence>